<proteinExistence type="predicted"/>
<reference evidence="1 2" key="1">
    <citation type="submission" date="2018-10" db="EMBL/GenBank/DDBJ databases">
        <title>Natrarchaeobius chitinivorans gen. nov., sp. nov., and Natrarchaeobius haloalkaliphilus sp. nov., alkaliphilic, chitin-utilizing haloarchaea from hypersaline alkaline lakes.</title>
        <authorList>
            <person name="Sorokin D.Y."/>
            <person name="Elcheninov A.G."/>
            <person name="Kostrikina N.A."/>
            <person name="Bale N.J."/>
            <person name="Sinninghe Damste J.S."/>
            <person name="Khijniak T.V."/>
            <person name="Kublanov I.V."/>
            <person name="Toshchakov S.V."/>
        </authorList>
    </citation>
    <scope>NUCLEOTIDE SEQUENCE [LARGE SCALE GENOMIC DNA]</scope>
    <source>
        <strain evidence="1 2">AArcht4T</strain>
    </source>
</reference>
<protein>
    <submittedName>
        <fullName evidence="1">Uncharacterized protein</fullName>
    </submittedName>
</protein>
<dbReference type="Proteomes" id="UP000282323">
    <property type="component" value="Unassembled WGS sequence"/>
</dbReference>
<evidence type="ECO:0000313" key="1">
    <source>
        <dbReference type="EMBL" id="RQG94382.1"/>
    </source>
</evidence>
<name>A0A3N6N7H5_NATCH</name>
<accession>A0A3N6N7H5</accession>
<organism evidence="1 2">
    <name type="scientific">Natrarchaeobius chitinivorans</name>
    <dbReference type="NCBI Taxonomy" id="1679083"/>
    <lineage>
        <taxon>Archaea</taxon>
        <taxon>Methanobacteriati</taxon>
        <taxon>Methanobacteriota</taxon>
        <taxon>Stenosarchaea group</taxon>
        <taxon>Halobacteria</taxon>
        <taxon>Halobacteriales</taxon>
        <taxon>Natrialbaceae</taxon>
        <taxon>Natrarchaeobius</taxon>
    </lineage>
</organism>
<dbReference type="RefSeq" id="WP_124195816.1">
    <property type="nucleotide sequence ID" value="NZ_REGA01000009.1"/>
</dbReference>
<gene>
    <name evidence="1" type="ORF">EA473_11795</name>
</gene>
<evidence type="ECO:0000313" key="2">
    <source>
        <dbReference type="Proteomes" id="UP000282323"/>
    </source>
</evidence>
<keyword evidence="2" id="KW-1185">Reference proteome</keyword>
<dbReference type="AlphaFoldDB" id="A0A3N6N7H5"/>
<dbReference type="EMBL" id="REGA01000009">
    <property type="protein sequence ID" value="RQG94382.1"/>
    <property type="molecule type" value="Genomic_DNA"/>
</dbReference>
<sequence>MEPIDSDRRTTLAGLGGLVLGSTVFATGTATGSDGVETLENETQSPGMDWPFVLEDMRDNSPVRSTETLVVTGDVRNRAGRAIPASTFLLISHPDEMERVVDIDHEAFPARETTTITKQFETAEVRTDSTIRRVSLLVAPIFGQRTNVPVIGTESDQ</sequence>
<comment type="caution">
    <text evidence="1">The sequence shown here is derived from an EMBL/GenBank/DDBJ whole genome shotgun (WGS) entry which is preliminary data.</text>
</comment>